<dbReference type="PANTHER" id="PTHR14494:SF0">
    <property type="entry name" value="ALADIN"/>
    <property type="match status" value="1"/>
</dbReference>
<dbReference type="SMART" id="SM00320">
    <property type="entry name" value="WD40"/>
    <property type="match status" value="3"/>
</dbReference>
<dbReference type="Proteomes" id="UP000247498">
    <property type="component" value="Unassembled WGS sequence"/>
</dbReference>
<dbReference type="FunCoup" id="A0A2V0NW77">
    <property type="interactions" value="1781"/>
</dbReference>
<protein>
    <recommendedName>
        <fullName evidence="3">Aladin</fullName>
    </recommendedName>
</protein>
<dbReference type="STRING" id="307507.A0A2V0NW77"/>
<evidence type="ECO:0000313" key="2">
    <source>
        <dbReference type="Proteomes" id="UP000247498"/>
    </source>
</evidence>
<dbReference type="Pfam" id="PF00400">
    <property type="entry name" value="WD40"/>
    <property type="match status" value="1"/>
</dbReference>
<name>A0A2V0NW77_9CHLO</name>
<dbReference type="InterPro" id="IPR015943">
    <property type="entry name" value="WD40/YVTN_repeat-like_dom_sf"/>
</dbReference>
<comment type="caution">
    <text evidence="1">The sequence shown here is derived from an EMBL/GenBank/DDBJ whole genome shotgun (WGS) entry which is preliminary data.</text>
</comment>
<dbReference type="PANTHER" id="PTHR14494">
    <property type="entry name" value="ALADIN/ADRACALIN/AAAS"/>
    <property type="match status" value="1"/>
</dbReference>
<organism evidence="1 2">
    <name type="scientific">Raphidocelis subcapitata</name>
    <dbReference type="NCBI Taxonomy" id="307507"/>
    <lineage>
        <taxon>Eukaryota</taxon>
        <taxon>Viridiplantae</taxon>
        <taxon>Chlorophyta</taxon>
        <taxon>core chlorophytes</taxon>
        <taxon>Chlorophyceae</taxon>
        <taxon>CS clade</taxon>
        <taxon>Sphaeropleales</taxon>
        <taxon>Selenastraceae</taxon>
        <taxon>Raphidocelis</taxon>
    </lineage>
</organism>
<dbReference type="SUPFAM" id="SSF82171">
    <property type="entry name" value="DPP6 N-terminal domain-like"/>
    <property type="match status" value="1"/>
</dbReference>
<evidence type="ECO:0008006" key="3">
    <source>
        <dbReference type="Google" id="ProtNLM"/>
    </source>
</evidence>
<reference evidence="1 2" key="1">
    <citation type="journal article" date="2018" name="Sci. Rep.">
        <title>Raphidocelis subcapitata (=Pseudokirchneriella subcapitata) provides an insight into genome evolution and environmental adaptations in the Sphaeropleales.</title>
        <authorList>
            <person name="Suzuki S."/>
            <person name="Yamaguchi H."/>
            <person name="Nakajima N."/>
            <person name="Kawachi M."/>
        </authorList>
    </citation>
    <scope>NUCLEOTIDE SEQUENCE [LARGE SCALE GENOMIC DNA]</scope>
    <source>
        <strain evidence="1 2">NIES-35</strain>
    </source>
</reference>
<accession>A0A2V0NW77</accession>
<dbReference type="GO" id="GO:0006913">
    <property type="term" value="P:nucleocytoplasmic transport"/>
    <property type="evidence" value="ECO:0007669"/>
    <property type="project" value="TreeGrafter"/>
</dbReference>
<dbReference type="InParanoid" id="A0A2V0NW77"/>
<keyword evidence="2" id="KW-1185">Reference proteome</keyword>
<dbReference type="AlphaFoldDB" id="A0A2V0NW77"/>
<evidence type="ECO:0000313" key="1">
    <source>
        <dbReference type="EMBL" id="GBF89820.1"/>
    </source>
</evidence>
<gene>
    <name evidence="1" type="ORF">Rsub_02524</name>
</gene>
<dbReference type="InterPro" id="IPR045139">
    <property type="entry name" value="Aladin"/>
</dbReference>
<proteinExistence type="predicted"/>
<dbReference type="InterPro" id="IPR001680">
    <property type="entry name" value="WD40_rpt"/>
</dbReference>
<sequence length="486" mass="48362">MARSLLPGADEETLAEINLQLTSRRDRARAVAYPSVSVSEAQVEKVLSQCMPLAMLLPGARPVLTTGGAARRGGGGSGGEEEGGAAALLAALARAAEARLGWTLPWPLRPPRARGSLPAPQLISWHAQRQWLAVGHAAADAALIYDLDAAPSASVPDCVEEAALVLTHELQSGLSSLAWRPVHCTMLAAGCRGGVVLWALGRQPAGGAGFQRAAAGGNGNGGGAGGAVGGAAWASFLRYSDGCSVTALAWSPDGRLLAGAGPDSSRLVVWDAALGAGAVVRLGLDPLTLLRWSPCGGYLFAAGAGGRFHVAETATWRTAAWAAPAGGHVAAAAWAPSGRAALVAFGGGSGAGGVVALHFVGASPSLTEQLLPVTLPEVTSLDVLKGGPLRGGCIADLAWDPSGRRLAALLRPPHPAAGLVAVFATSVAPVAHAELLGFACAAKAGDGGAAAALAFAPRAAKGGALLSVMVAGGAGEVRVANIALAR</sequence>
<dbReference type="EMBL" id="BDRX01000013">
    <property type="protein sequence ID" value="GBF89820.1"/>
    <property type="molecule type" value="Genomic_DNA"/>
</dbReference>
<dbReference type="Gene3D" id="2.130.10.10">
    <property type="entry name" value="YVTN repeat-like/Quinoprotein amine dehydrogenase"/>
    <property type="match status" value="2"/>
</dbReference>
<dbReference type="GO" id="GO:0005643">
    <property type="term" value="C:nuclear pore"/>
    <property type="evidence" value="ECO:0007669"/>
    <property type="project" value="TreeGrafter"/>
</dbReference>
<dbReference type="OrthoDB" id="411991at2759"/>